<keyword evidence="3 7" id="KW-0812">Transmembrane</keyword>
<gene>
    <name evidence="9" type="ORF">BECKFW1821A_GA0114235_101620</name>
    <name evidence="10" type="ORF">BECKFW1821B_GA0114236_10589</name>
</gene>
<feature type="transmembrane region" description="Helical" evidence="7">
    <location>
        <begin position="12"/>
        <end position="32"/>
    </location>
</feature>
<feature type="transmembrane region" description="Helical" evidence="7">
    <location>
        <begin position="146"/>
        <end position="174"/>
    </location>
</feature>
<evidence type="ECO:0000313" key="9">
    <source>
        <dbReference type="EMBL" id="VFJ47408.1"/>
    </source>
</evidence>
<keyword evidence="6" id="KW-0653">Protein transport</keyword>
<keyword evidence="2" id="KW-1003">Cell membrane</keyword>
<feature type="domain" description="MotA/TolQ/ExbB proton channel" evidence="8">
    <location>
        <begin position="107"/>
        <end position="227"/>
    </location>
</feature>
<evidence type="ECO:0000313" key="10">
    <source>
        <dbReference type="EMBL" id="VFJ60640.1"/>
    </source>
</evidence>
<dbReference type="PANTHER" id="PTHR30625:SF11">
    <property type="entry name" value="MOTA_TOLQ_EXBB PROTON CHANNEL DOMAIN-CONTAINING PROTEIN"/>
    <property type="match status" value="1"/>
</dbReference>
<protein>
    <submittedName>
        <fullName evidence="10">Biopolymer transport protein ExbB</fullName>
    </submittedName>
</protein>
<reference evidence="10" key="1">
    <citation type="submission" date="2019-02" db="EMBL/GenBank/DDBJ databases">
        <authorList>
            <person name="Gruber-Vodicka R. H."/>
            <person name="Seah K. B. B."/>
        </authorList>
    </citation>
    <scope>NUCLEOTIDE SEQUENCE</scope>
    <source>
        <strain evidence="10">BECK_BZ106</strain>
        <strain evidence="9">BECK_BZ15</strain>
    </source>
</reference>
<keyword evidence="6" id="KW-0813">Transport</keyword>
<evidence type="ECO:0000256" key="4">
    <source>
        <dbReference type="ARBA" id="ARBA00022989"/>
    </source>
</evidence>
<accession>A0A450T2W6</accession>
<keyword evidence="4 7" id="KW-1133">Transmembrane helix</keyword>
<dbReference type="GO" id="GO:0005886">
    <property type="term" value="C:plasma membrane"/>
    <property type="evidence" value="ECO:0007669"/>
    <property type="project" value="UniProtKB-SubCell"/>
</dbReference>
<dbReference type="EMBL" id="CAADEW010000016">
    <property type="protein sequence ID" value="VFJ47408.1"/>
    <property type="molecule type" value="Genomic_DNA"/>
</dbReference>
<proteinExistence type="inferred from homology"/>
<dbReference type="GO" id="GO:0017038">
    <property type="term" value="P:protein import"/>
    <property type="evidence" value="ECO:0007669"/>
    <property type="project" value="TreeGrafter"/>
</dbReference>
<dbReference type="PANTHER" id="PTHR30625">
    <property type="entry name" value="PROTEIN TOLQ"/>
    <property type="match status" value="1"/>
</dbReference>
<feature type="transmembrane region" description="Helical" evidence="7">
    <location>
        <begin position="44"/>
        <end position="67"/>
    </location>
</feature>
<evidence type="ECO:0000256" key="3">
    <source>
        <dbReference type="ARBA" id="ARBA00022692"/>
    </source>
</evidence>
<evidence type="ECO:0000259" key="8">
    <source>
        <dbReference type="Pfam" id="PF01618"/>
    </source>
</evidence>
<dbReference type="Pfam" id="PF01618">
    <property type="entry name" value="MotA_ExbB"/>
    <property type="match status" value="1"/>
</dbReference>
<evidence type="ECO:0000256" key="7">
    <source>
        <dbReference type="SAM" id="Phobius"/>
    </source>
</evidence>
<feature type="transmembrane region" description="Helical" evidence="7">
    <location>
        <begin position="194"/>
        <end position="212"/>
    </location>
</feature>
<evidence type="ECO:0000256" key="1">
    <source>
        <dbReference type="ARBA" id="ARBA00004651"/>
    </source>
</evidence>
<dbReference type="EMBL" id="CAADFD010000058">
    <property type="protein sequence ID" value="VFJ60640.1"/>
    <property type="molecule type" value="Genomic_DNA"/>
</dbReference>
<comment type="subcellular location">
    <subcellularLocation>
        <location evidence="1">Cell membrane</location>
        <topology evidence="1">Multi-pass membrane protein</topology>
    </subcellularLocation>
    <subcellularLocation>
        <location evidence="6">Membrane</location>
        <topology evidence="6">Multi-pass membrane protein</topology>
    </subcellularLocation>
</comment>
<organism evidence="10">
    <name type="scientific">Candidatus Kentrum sp. FW</name>
    <dbReference type="NCBI Taxonomy" id="2126338"/>
    <lineage>
        <taxon>Bacteria</taxon>
        <taxon>Pseudomonadati</taxon>
        <taxon>Pseudomonadota</taxon>
        <taxon>Gammaproteobacteria</taxon>
        <taxon>Candidatus Kentrum</taxon>
    </lineage>
</organism>
<evidence type="ECO:0000256" key="5">
    <source>
        <dbReference type="ARBA" id="ARBA00023136"/>
    </source>
</evidence>
<comment type="similarity">
    <text evidence="6">Belongs to the exbB/tolQ family.</text>
</comment>
<keyword evidence="5 7" id="KW-0472">Membrane</keyword>
<dbReference type="InterPro" id="IPR002898">
    <property type="entry name" value="MotA_ExbB_proton_chnl"/>
</dbReference>
<dbReference type="InterPro" id="IPR050790">
    <property type="entry name" value="ExbB/TolQ_transport"/>
</dbReference>
<evidence type="ECO:0000256" key="6">
    <source>
        <dbReference type="RuleBase" id="RU004057"/>
    </source>
</evidence>
<name>A0A450T2W6_9GAMM</name>
<dbReference type="AlphaFoldDB" id="A0A450T2W6"/>
<evidence type="ECO:0000256" key="2">
    <source>
        <dbReference type="ARBA" id="ARBA00022475"/>
    </source>
</evidence>
<sequence>MPLTSRFNNRYYSGPGIFDIAVGVLHTILELIDFSRRFEFVFELVKAGGFIMLPILLCSVVATAIIAERFWSLQRKRIVPDNLVVEVWQWAKKGGLDEEHIQLLRQSSPLGKILAAGLVNRQNSREIMKEGIEEAGRHVVYNLEQYLNTLGTIAAIAPLLGLLGTVIGMIKVFAVITVQGIGDPGVLASGISEALITTAAGLTVAIPSLIFYRYFRGRIDGLVVTMEQEALKMVDVLEGIRRRDRYSSESVR</sequence>